<keyword evidence="2" id="KW-1185">Reference proteome</keyword>
<dbReference type="Pfam" id="PF11164">
    <property type="entry name" value="DUF2948"/>
    <property type="match status" value="1"/>
</dbReference>
<accession>A0A4R2RC79</accession>
<dbReference type="InterPro" id="IPR021335">
    <property type="entry name" value="DUF2948"/>
</dbReference>
<comment type="caution">
    <text evidence="1">The sequence shown here is derived from an EMBL/GenBank/DDBJ whole genome shotgun (WGS) entry which is preliminary data.</text>
</comment>
<evidence type="ECO:0000313" key="2">
    <source>
        <dbReference type="Proteomes" id="UP000295050"/>
    </source>
</evidence>
<name>A0A4R2RC79_9RHOB</name>
<dbReference type="OrthoDB" id="9806367at2"/>
<protein>
    <submittedName>
        <fullName evidence="1">DUF2948 family protein</fullName>
    </submittedName>
</protein>
<dbReference type="RefSeq" id="WP_132952481.1">
    <property type="nucleotide sequence ID" value="NZ_SLXU01000015.1"/>
</dbReference>
<gene>
    <name evidence="1" type="ORF">EV663_11558</name>
</gene>
<dbReference type="EMBL" id="SLXU01000015">
    <property type="protein sequence ID" value="TCP59848.1"/>
    <property type="molecule type" value="Genomic_DNA"/>
</dbReference>
<evidence type="ECO:0000313" key="1">
    <source>
        <dbReference type="EMBL" id="TCP59848.1"/>
    </source>
</evidence>
<reference evidence="1 2" key="1">
    <citation type="submission" date="2019-03" db="EMBL/GenBank/DDBJ databases">
        <title>Genomic Encyclopedia of Type Strains, Phase IV (KMG-IV): sequencing the most valuable type-strain genomes for metagenomic binning, comparative biology and taxonomic classification.</title>
        <authorList>
            <person name="Goeker M."/>
        </authorList>
    </citation>
    <scope>NUCLEOTIDE SEQUENCE [LARGE SCALE GENOMIC DNA]</scope>
    <source>
        <strain evidence="1 2">DSM 24766</strain>
    </source>
</reference>
<dbReference type="AlphaFoldDB" id="A0A4R2RC79"/>
<dbReference type="Proteomes" id="UP000295050">
    <property type="component" value="Unassembled WGS sequence"/>
</dbReference>
<sequence>MSDARFEDGAERPLRLMAVTQEDLQVLSALVQDAVLSASDMRWDRGRRRFALLLNRFRWEDCPAAERLGRPYERVRSVLTVEDVQKVASQGFDRDDADQVLSVLSVAFEPGAEGSGRVVVTLAGDGALAFDVECLEIGLHDVTRPYAAPSGKVPRHP</sequence>
<proteinExistence type="predicted"/>
<organism evidence="1 2">
    <name type="scientific">Rhodovulum bhavnagarense</name>
    <dbReference type="NCBI Taxonomy" id="992286"/>
    <lineage>
        <taxon>Bacteria</taxon>
        <taxon>Pseudomonadati</taxon>
        <taxon>Pseudomonadota</taxon>
        <taxon>Alphaproteobacteria</taxon>
        <taxon>Rhodobacterales</taxon>
        <taxon>Paracoccaceae</taxon>
        <taxon>Rhodovulum</taxon>
    </lineage>
</organism>